<dbReference type="Pfam" id="PF00107">
    <property type="entry name" value="ADH_zinc_N"/>
    <property type="match status" value="1"/>
</dbReference>
<evidence type="ECO:0000313" key="4">
    <source>
        <dbReference type="EMBL" id="CEL10938.1"/>
    </source>
</evidence>
<dbReference type="SUPFAM" id="SSF51735">
    <property type="entry name" value="NAD(P)-binding Rossmann-fold domains"/>
    <property type="match status" value="1"/>
</dbReference>
<gene>
    <name evidence="4" type="ORF">ASPCAL14045</name>
</gene>
<evidence type="ECO:0000259" key="3">
    <source>
        <dbReference type="SMART" id="SM00829"/>
    </source>
</evidence>
<dbReference type="InterPro" id="IPR013149">
    <property type="entry name" value="ADH-like_C"/>
</dbReference>
<evidence type="ECO:0000256" key="1">
    <source>
        <dbReference type="ARBA" id="ARBA00008072"/>
    </source>
</evidence>
<name>A0A0U5CJ47_ASPCI</name>
<dbReference type="Gene3D" id="3.40.50.720">
    <property type="entry name" value="NAD(P)-binding Rossmann-like Domain"/>
    <property type="match status" value="1"/>
</dbReference>
<dbReference type="InterPro" id="IPR020843">
    <property type="entry name" value="ER"/>
</dbReference>
<dbReference type="AlphaFoldDB" id="A0A0U5CJ47"/>
<dbReference type="InterPro" id="IPR036291">
    <property type="entry name" value="NAD(P)-bd_dom_sf"/>
</dbReference>
<dbReference type="PANTHER" id="PTHR45348:SF2">
    <property type="entry name" value="ZINC-TYPE ALCOHOL DEHYDROGENASE-LIKE PROTEIN C2E1P3.01"/>
    <property type="match status" value="1"/>
</dbReference>
<dbReference type="Pfam" id="PF08240">
    <property type="entry name" value="ADH_N"/>
    <property type="match status" value="1"/>
</dbReference>
<dbReference type="STRING" id="454130.A0A0U5CJ47"/>
<comment type="similarity">
    <text evidence="1">Belongs to the zinc-containing alcohol dehydrogenase family.</text>
</comment>
<accession>A0A0U5CJ47</accession>
<dbReference type="SMART" id="SM00829">
    <property type="entry name" value="PKS_ER"/>
    <property type="match status" value="1"/>
</dbReference>
<dbReference type="Proteomes" id="UP000054771">
    <property type="component" value="Unassembled WGS sequence"/>
</dbReference>
<dbReference type="GO" id="GO:0016651">
    <property type="term" value="F:oxidoreductase activity, acting on NAD(P)H"/>
    <property type="evidence" value="ECO:0007669"/>
    <property type="project" value="InterPro"/>
</dbReference>
<keyword evidence="2" id="KW-0560">Oxidoreductase</keyword>
<protein>
    <recommendedName>
        <fullName evidence="3">Enoyl reductase (ER) domain-containing protein</fullName>
    </recommendedName>
</protein>
<reference evidence="5" key="1">
    <citation type="journal article" date="2016" name="Genome Announc.">
        <title>Draft genome sequences of fungus Aspergillus calidoustus.</title>
        <authorList>
            <person name="Horn F."/>
            <person name="Linde J."/>
            <person name="Mattern D.J."/>
            <person name="Walther G."/>
            <person name="Guthke R."/>
            <person name="Scherlach K."/>
            <person name="Martin K."/>
            <person name="Brakhage A.A."/>
            <person name="Petzke L."/>
            <person name="Valiante V."/>
        </authorList>
    </citation>
    <scope>NUCLEOTIDE SEQUENCE [LARGE SCALE GENOMIC DNA]</scope>
    <source>
        <strain evidence="5">SF006504</strain>
    </source>
</reference>
<dbReference type="CDD" id="cd08249">
    <property type="entry name" value="enoyl_reductase_like"/>
    <property type="match status" value="1"/>
</dbReference>
<dbReference type="InterPro" id="IPR047122">
    <property type="entry name" value="Trans-enoyl_RdTase-like"/>
</dbReference>
<evidence type="ECO:0000256" key="2">
    <source>
        <dbReference type="ARBA" id="ARBA00023002"/>
    </source>
</evidence>
<dbReference type="Gene3D" id="3.90.180.10">
    <property type="entry name" value="Medium-chain alcohol dehydrogenases, catalytic domain"/>
    <property type="match status" value="1"/>
</dbReference>
<dbReference type="InterPro" id="IPR011032">
    <property type="entry name" value="GroES-like_sf"/>
</dbReference>
<dbReference type="OrthoDB" id="10257049at2759"/>
<dbReference type="OMA" id="ASLPICY"/>
<dbReference type="PANTHER" id="PTHR45348">
    <property type="entry name" value="HYPOTHETICAL OXIDOREDUCTASE (EUROFUNG)"/>
    <property type="match status" value="1"/>
</dbReference>
<proteinExistence type="inferred from homology"/>
<feature type="domain" description="Enoyl reductase (ER)" evidence="3">
    <location>
        <begin position="15"/>
        <end position="335"/>
    </location>
</feature>
<dbReference type="EMBL" id="CDMC01000021">
    <property type="protein sequence ID" value="CEL10938.1"/>
    <property type="molecule type" value="Genomic_DNA"/>
</dbReference>
<dbReference type="SUPFAM" id="SSF50129">
    <property type="entry name" value="GroES-like"/>
    <property type="match status" value="1"/>
</dbReference>
<organism evidence="4 5">
    <name type="scientific">Aspergillus calidoustus</name>
    <dbReference type="NCBI Taxonomy" id="454130"/>
    <lineage>
        <taxon>Eukaryota</taxon>
        <taxon>Fungi</taxon>
        <taxon>Dikarya</taxon>
        <taxon>Ascomycota</taxon>
        <taxon>Pezizomycotina</taxon>
        <taxon>Eurotiomycetes</taxon>
        <taxon>Eurotiomycetidae</taxon>
        <taxon>Eurotiales</taxon>
        <taxon>Aspergillaceae</taxon>
        <taxon>Aspergillus</taxon>
        <taxon>Aspergillus subgen. Nidulantes</taxon>
    </lineage>
</organism>
<sequence>MPDTVLQYQLSAPNGHFALVAVPRPIPGPTEVCIRTKAVALNPLDAKKLASGVAVESWPVVLGNDAAGVVESVGDAVRDFRPGDEVFFICGRENRSSAFQEIVTISSRAVAQKPAHLSFEEVASLPLCYVTAAASIILGLNIPLPHLGFASSNSLRSVLILGGSSVVGAGAIQLLRQALPDATILTTSSAQHHAHLLSLGATRCFERSVQDDPSALLAATPNGAGVDAIIDAVGAAASQPSIFSALNPNGPNLYSQVATGATVNVPEDVSVTVIRGPELFARPEGDRVLPGLAELLDSGMYRLPVRVEVVGRGFGAIELGLRRLQGRVSGVKLVVTLK</sequence>
<dbReference type="InterPro" id="IPR013154">
    <property type="entry name" value="ADH-like_N"/>
</dbReference>
<evidence type="ECO:0000313" key="5">
    <source>
        <dbReference type="Proteomes" id="UP000054771"/>
    </source>
</evidence>
<keyword evidence="5" id="KW-1185">Reference proteome</keyword>